<comment type="function">
    <text evidence="1">Produces ATP from ADP in the presence of a proton gradient across the membrane.</text>
</comment>
<keyword evidence="5" id="KW-0406">Ion transport</keyword>
<evidence type="ECO:0000313" key="9">
    <source>
        <dbReference type="EMBL" id="MBO1883472.1"/>
    </source>
</evidence>
<keyword evidence="4" id="KW-0813">Transport</keyword>
<proteinExistence type="inferred from homology"/>
<gene>
    <name evidence="9" type="ORF">J4N46_03295</name>
</gene>
<dbReference type="CDD" id="cd12152">
    <property type="entry name" value="F1-ATPase_delta"/>
    <property type="match status" value="1"/>
</dbReference>
<comment type="subcellular location">
    <subcellularLocation>
        <location evidence="2">Endomembrane system</location>
        <topology evidence="2">Peripheral membrane protein</topology>
    </subcellularLocation>
</comment>
<keyword evidence="7" id="KW-0066">ATP synthesis</keyword>
<evidence type="ECO:0000256" key="7">
    <source>
        <dbReference type="ARBA" id="ARBA00023196"/>
    </source>
</evidence>
<comment type="similarity">
    <text evidence="3">Belongs to the ATPase epsilon chain family.</text>
</comment>
<dbReference type="Pfam" id="PF02823">
    <property type="entry name" value="ATP-synt_DE_N"/>
    <property type="match status" value="1"/>
</dbReference>
<evidence type="ECO:0000256" key="4">
    <source>
        <dbReference type="ARBA" id="ARBA00022448"/>
    </source>
</evidence>
<dbReference type="InterPro" id="IPR036771">
    <property type="entry name" value="ATPsynth_dsu/esu_N"/>
</dbReference>
<dbReference type="RefSeq" id="WP_009415328.1">
    <property type="nucleotide sequence ID" value="NZ_CAUQMC010000001.1"/>
</dbReference>
<dbReference type="SUPFAM" id="SSF51344">
    <property type="entry name" value="Epsilon subunit of F1F0-ATP synthase N-terminal domain"/>
    <property type="match status" value="1"/>
</dbReference>
<dbReference type="EMBL" id="JAGDYP010000002">
    <property type="protein sequence ID" value="MBO1883472.1"/>
    <property type="molecule type" value="Genomic_DNA"/>
</dbReference>
<evidence type="ECO:0000256" key="1">
    <source>
        <dbReference type="ARBA" id="ARBA00003543"/>
    </source>
</evidence>
<evidence type="ECO:0000256" key="2">
    <source>
        <dbReference type="ARBA" id="ARBA00004184"/>
    </source>
</evidence>
<keyword evidence="7" id="KW-0139">CF(1)</keyword>
<evidence type="ECO:0000256" key="5">
    <source>
        <dbReference type="ARBA" id="ARBA00023065"/>
    </source>
</evidence>
<dbReference type="InterPro" id="IPR001469">
    <property type="entry name" value="ATP_synth_F1_dsu/esu"/>
</dbReference>
<dbReference type="Gene3D" id="2.60.15.10">
    <property type="entry name" value="F0F1 ATP synthase delta/epsilon subunit, N-terminal"/>
    <property type="match status" value="1"/>
</dbReference>
<reference evidence="9 10" key="1">
    <citation type="submission" date="2021-03" db="EMBL/GenBank/DDBJ databases">
        <title>Isolation and description of Capnocytophaga bilenii sp. nov., a novel Capnocytophaga species, isolated from a gingivitis subject.</title>
        <authorList>
            <person name="Antezack A."/>
            <person name="Monnet-Corti V."/>
            <person name="La Scola B."/>
        </authorList>
    </citation>
    <scope>NUCLEOTIDE SEQUENCE [LARGE SCALE GENOMIC DNA]</scope>
    <source>
        <strain evidence="9 10">Marseille-Q4570</strain>
    </source>
</reference>
<name>A0ABS3PWF2_9FLAO</name>
<dbReference type="Proteomes" id="UP000681610">
    <property type="component" value="Unassembled WGS sequence"/>
</dbReference>
<evidence type="ECO:0000259" key="8">
    <source>
        <dbReference type="Pfam" id="PF02823"/>
    </source>
</evidence>
<evidence type="ECO:0000313" key="10">
    <source>
        <dbReference type="Proteomes" id="UP000681610"/>
    </source>
</evidence>
<comment type="caution">
    <text evidence="9">The sequence shown here is derived from an EMBL/GenBank/DDBJ whole genome shotgun (WGS) entry which is preliminary data.</text>
</comment>
<organism evidence="9 10">
    <name type="scientific">Capnocytophaga bilenii</name>
    <dbReference type="NCBI Taxonomy" id="2819369"/>
    <lineage>
        <taxon>Bacteria</taxon>
        <taxon>Pseudomonadati</taxon>
        <taxon>Bacteroidota</taxon>
        <taxon>Flavobacteriia</taxon>
        <taxon>Flavobacteriales</taxon>
        <taxon>Flavobacteriaceae</taxon>
        <taxon>Capnocytophaga</taxon>
    </lineage>
</organism>
<keyword evidence="6" id="KW-0472">Membrane</keyword>
<protein>
    <submittedName>
        <fullName evidence="9">F0F1 ATP synthase subunit epsilon</fullName>
    </submittedName>
</protein>
<sequence>MTVEILTPERLLYKGEATAITLPGAKGKFQVLEHHASIISLLTEGEIVLVNGKETKNIAIVGGTIEFNHNKAIILAD</sequence>
<feature type="domain" description="ATP synthase F1 complex delta/epsilon subunit N-terminal" evidence="8">
    <location>
        <begin position="1"/>
        <end position="77"/>
    </location>
</feature>
<keyword evidence="10" id="KW-1185">Reference proteome</keyword>
<accession>A0ABS3PWF2</accession>
<evidence type="ECO:0000256" key="6">
    <source>
        <dbReference type="ARBA" id="ARBA00023136"/>
    </source>
</evidence>
<evidence type="ECO:0000256" key="3">
    <source>
        <dbReference type="ARBA" id="ARBA00005712"/>
    </source>
</evidence>
<dbReference type="InterPro" id="IPR020546">
    <property type="entry name" value="ATP_synth_F1_dsu/esu_N"/>
</dbReference>